<keyword evidence="5 9" id="KW-0560">Oxidoreductase</keyword>
<comment type="similarity">
    <text evidence="2 9">Belongs to the cytochrome P450 family.</text>
</comment>
<comment type="caution">
    <text evidence="10">The sequence shown here is derived from an EMBL/GenBank/DDBJ whole genome shotgun (WGS) entry which is preliminary data.</text>
</comment>
<dbReference type="InParanoid" id="A0A7J7E0B8"/>
<evidence type="ECO:0000256" key="7">
    <source>
        <dbReference type="ARBA" id="ARBA00023033"/>
    </source>
</evidence>
<dbReference type="GO" id="GO:0016705">
    <property type="term" value="F:oxidoreductase activity, acting on paired donors, with incorporation or reduction of molecular oxygen"/>
    <property type="evidence" value="ECO:0007669"/>
    <property type="project" value="InterPro"/>
</dbReference>
<evidence type="ECO:0000256" key="1">
    <source>
        <dbReference type="ARBA" id="ARBA00001971"/>
    </source>
</evidence>
<accession>A0A7J7E0B8</accession>
<dbReference type="PANTHER" id="PTHR24296">
    <property type="entry name" value="CYTOCHROME P450"/>
    <property type="match status" value="1"/>
</dbReference>
<gene>
    <name evidence="10" type="ORF">HS088_TW02G00903</name>
</gene>
<proteinExistence type="inferred from homology"/>
<name>A0A7J7E0B8_TRIWF</name>
<sequence>MDMLFTCDPSNVHYITSTNFGNYCKGPENREFFDIFGDNLFNLDFENWAHKRKYIHSYFNHKKFHQFLPKIINETVTAGLIPVLDQVSQQGLMVDLQSFFKRFVCDIAWMMSTGYNPKSLSIGFFEEPFLKAIDDACEAIFFRHLSPKYLLSMQRWLGIGKEKKLSDARRTVHQIAAKYISMKREDLSKETKHEEEGFDMLRCFLTEHEVAGSQSEEYIRDTVPGLAFAAYDTSSATLAWFFWLLSRNPAAETRIREELDNHFSTKKEENKRMKTIFNKEELNKLVYLHSALCETLRLHPPAPFTRRNPVKADVLPSGHHITPETKVLLSAYAMGRMTSLWGEDCNEFKPERWIDEKGTVKYETTSKFFSFGAGPRICPGRDVAFTVMKAASATIIYNYFVKVVETRPVTSKASIINEMKHGLRAKVTSRWAS</sequence>
<dbReference type="EMBL" id="JAAARO010000002">
    <property type="protein sequence ID" value="KAF5751884.1"/>
    <property type="molecule type" value="Genomic_DNA"/>
</dbReference>
<evidence type="ECO:0000256" key="5">
    <source>
        <dbReference type="ARBA" id="ARBA00023002"/>
    </source>
</evidence>
<dbReference type="PRINTS" id="PR00385">
    <property type="entry name" value="P450"/>
</dbReference>
<keyword evidence="11" id="KW-1185">Reference proteome</keyword>
<evidence type="ECO:0000256" key="2">
    <source>
        <dbReference type="ARBA" id="ARBA00010617"/>
    </source>
</evidence>
<evidence type="ECO:0000256" key="4">
    <source>
        <dbReference type="ARBA" id="ARBA00022723"/>
    </source>
</evidence>
<dbReference type="SUPFAM" id="SSF48264">
    <property type="entry name" value="Cytochrome P450"/>
    <property type="match status" value="1"/>
</dbReference>
<keyword evidence="4 8" id="KW-0479">Metal-binding</keyword>
<evidence type="ECO:0000256" key="8">
    <source>
        <dbReference type="PIRSR" id="PIRSR602401-1"/>
    </source>
</evidence>
<protein>
    <submittedName>
        <fullName evidence="10">Cytochrome P450 family protein</fullName>
    </submittedName>
</protein>
<reference evidence="10 11" key="1">
    <citation type="journal article" date="2020" name="Nat. Commun.">
        <title>Genome of Tripterygium wilfordii and identification of cytochrome P450 involved in triptolide biosynthesis.</title>
        <authorList>
            <person name="Tu L."/>
            <person name="Su P."/>
            <person name="Zhang Z."/>
            <person name="Gao L."/>
            <person name="Wang J."/>
            <person name="Hu T."/>
            <person name="Zhou J."/>
            <person name="Zhang Y."/>
            <person name="Zhao Y."/>
            <person name="Liu Y."/>
            <person name="Song Y."/>
            <person name="Tong Y."/>
            <person name="Lu Y."/>
            <person name="Yang J."/>
            <person name="Xu C."/>
            <person name="Jia M."/>
            <person name="Peters R.J."/>
            <person name="Huang L."/>
            <person name="Gao W."/>
        </authorList>
    </citation>
    <scope>NUCLEOTIDE SEQUENCE [LARGE SCALE GENOMIC DNA]</scope>
    <source>
        <strain evidence="11">cv. XIE 37</strain>
        <tissue evidence="10">Leaf</tissue>
    </source>
</reference>
<evidence type="ECO:0000256" key="3">
    <source>
        <dbReference type="ARBA" id="ARBA00022617"/>
    </source>
</evidence>
<dbReference type="PRINTS" id="PR00463">
    <property type="entry name" value="EP450I"/>
</dbReference>
<dbReference type="Pfam" id="PF00067">
    <property type="entry name" value="p450"/>
    <property type="match status" value="1"/>
</dbReference>
<dbReference type="GO" id="GO:0005506">
    <property type="term" value="F:iron ion binding"/>
    <property type="evidence" value="ECO:0007669"/>
    <property type="project" value="InterPro"/>
</dbReference>
<dbReference type="CDD" id="cd11064">
    <property type="entry name" value="CYP86A"/>
    <property type="match status" value="1"/>
</dbReference>
<dbReference type="InterPro" id="IPR017972">
    <property type="entry name" value="Cyt_P450_CS"/>
</dbReference>
<dbReference type="InterPro" id="IPR036396">
    <property type="entry name" value="Cyt_P450_sf"/>
</dbReference>
<evidence type="ECO:0000256" key="9">
    <source>
        <dbReference type="RuleBase" id="RU000461"/>
    </source>
</evidence>
<dbReference type="GO" id="GO:0004497">
    <property type="term" value="F:monooxygenase activity"/>
    <property type="evidence" value="ECO:0007669"/>
    <property type="project" value="UniProtKB-KW"/>
</dbReference>
<keyword evidence="7 9" id="KW-0503">Monooxygenase</keyword>
<keyword evidence="6 8" id="KW-0408">Iron</keyword>
<comment type="cofactor">
    <cofactor evidence="1 8">
        <name>heme</name>
        <dbReference type="ChEBI" id="CHEBI:30413"/>
    </cofactor>
</comment>
<evidence type="ECO:0000313" key="10">
    <source>
        <dbReference type="EMBL" id="KAF5751884.1"/>
    </source>
</evidence>
<feature type="binding site" description="axial binding residue" evidence="8">
    <location>
        <position position="378"/>
    </location>
    <ligand>
        <name>heme</name>
        <dbReference type="ChEBI" id="CHEBI:30413"/>
    </ligand>
    <ligandPart>
        <name>Fe</name>
        <dbReference type="ChEBI" id="CHEBI:18248"/>
    </ligandPart>
</feature>
<dbReference type="PROSITE" id="PS00086">
    <property type="entry name" value="CYTOCHROME_P450"/>
    <property type="match status" value="1"/>
</dbReference>
<organism evidence="10 11">
    <name type="scientific">Tripterygium wilfordii</name>
    <name type="common">Thunder God vine</name>
    <dbReference type="NCBI Taxonomy" id="458696"/>
    <lineage>
        <taxon>Eukaryota</taxon>
        <taxon>Viridiplantae</taxon>
        <taxon>Streptophyta</taxon>
        <taxon>Embryophyta</taxon>
        <taxon>Tracheophyta</taxon>
        <taxon>Spermatophyta</taxon>
        <taxon>Magnoliopsida</taxon>
        <taxon>eudicotyledons</taxon>
        <taxon>Gunneridae</taxon>
        <taxon>Pentapetalae</taxon>
        <taxon>rosids</taxon>
        <taxon>fabids</taxon>
        <taxon>Celastrales</taxon>
        <taxon>Celastraceae</taxon>
        <taxon>Tripterygium</taxon>
    </lineage>
</organism>
<dbReference type="InterPro" id="IPR001128">
    <property type="entry name" value="Cyt_P450"/>
</dbReference>
<keyword evidence="3 8" id="KW-0349">Heme</keyword>
<dbReference type="InterPro" id="IPR002401">
    <property type="entry name" value="Cyt_P450_E_grp-I"/>
</dbReference>
<dbReference type="GO" id="GO:0006629">
    <property type="term" value="P:lipid metabolic process"/>
    <property type="evidence" value="ECO:0007669"/>
    <property type="project" value="UniProtKB-ARBA"/>
</dbReference>
<dbReference type="AlphaFoldDB" id="A0A7J7E0B8"/>
<dbReference type="GO" id="GO:0020037">
    <property type="term" value="F:heme binding"/>
    <property type="evidence" value="ECO:0007669"/>
    <property type="project" value="InterPro"/>
</dbReference>
<evidence type="ECO:0000313" key="11">
    <source>
        <dbReference type="Proteomes" id="UP000593562"/>
    </source>
</evidence>
<evidence type="ECO:0000256" key="6">
    <source>
        <dbReference type="ARBA" id="ARBA00023004"/>
    </source>
</evidence>
<dbReference type="Proteomes" id="UP000593562">
    <property type="component" value="Unassembled WGS sequence"/>
</dbReference>
<dbReference type="Gene3D" id="1.10.630.10">
    <property type="entry name" value="Cytochrome P450"/>
    <property type="match status" value="1"/>
</dbReference>